<name>A0AAE0YF93_9GAST</name>
<dbReference type="PANTHER" id="PTHR34487">
    <property type="entry name" value="ACYL-ACP THIOESTERASE"/>
    <property type="match status" value="1"/>
</dbReference>
<keyword evidence="2" id="KW-1185">Reference proteome</keyword>
<gene>
    <name evidence="1" type="ORF">RRG08_017536</name>
</gene>
<dbReference type="SUPFAM" id="SSF54637">
    <property type="entry name" value="Thioesterase/thiol ester dehydrase-isomerase"/>
    <property type="match status" value="2"/>
</dbReference>
<dbReference type="AlphaFoldDB" id="A0AAE0YF93"/>
<dbReference type="Gene3D" id="3.10.129.10">
    <property type="entry name" value="Hotdog Thioesterase"/>
    <property type="match status" value="2"/>
</dbReference>
<reference evidence="1" key="1">
    <citation type="journal article" date="2023" name="G3 (Bethesda)">
        <title>A reference genome for the long-term kleptoplast-retaining sea slug Elysia crispata morphotype clarki.</title>
        <authorList>
            <person name="Eastman K.E."/>
            <person name="Pendleton A.L."/>
            <person name="Shaikh M.A."/>
            <person name="Suttiyut T."/>
            <person name="Ogas R."/>
            <person name="Tomko P."/>
            <person name="Gavelis G."/>
            <person name="Widhalm J.R."/>
            <person name="Wisecaver J.H."/>
        </authorList>
    </citation>
    <scope>NUCLEOTIDE SEQUENCE</scope>
    <source>
        <strain evidence="1">ECLA1</strain>
    </source>
</reference>
<comment type="caution">
    <text evidence="1">The sequence shown here is derived from an EMBL/GenBank/DDBJ whole genome shotgun (WGS) entry which is preliminary data.</text>
</comment>
<dbReference type="Proteomes" id="UP001283361">
    <property type="component" value="Unassembled WGS sequence"/>
</dbReference>
<protein>
    <submittedName>
        <fullName evidence="1">Uncharacterized protein</fullName>
    </submittedName>
</protein>
<dbReference type="EMBL" id="JAWDGP010006377">
    <property type="protein sequence ID" value="KAK3742075.1"/>
    <property type="molecule type" value="Genomic_DNA"/>
</dbReference>
<organism evidence="1 2">
    <name type="scientific">Elysia crispata</name>
    <name type="common">lettuce slug</name>
    <dbReference type="NCBI Taxonomy" id="231223"/>
    <lineage>
        <taxon>Eukaryota</taxon>
        <taxon>Metazoa</taxon>
        <taxon>Spiralia</taxon>
        <taxon>Lophotrochozoa</taxon>
        <taxon>Mollusca</taxon>
        <taxon>Gastropoda</taxon>
        <taxon>Heterobranchia</taxon>
        <taxon>Euthyneura</taxon>
        <taxon>Panpulmonata</taxon>
        <taxon>Sacoglossa</taxon>
        <taxon>Placobranchoidea</taxon>
        <taxon>Plakobranchidae</taxon>
        <taxon>Elysia</taxon>
    </lineage>
</organism>
<evidence type="ECO:0000313" key="1">
    <source>
        <dbReference type="EMBL" id="KAK3742075.1"/>
    </source>
</evidence>
<sequence>MFVTRIRNAGGHFFRQTLGLSASTNKTTATRPTLKMSKAKHSSSIYADFNRKSRQAHPNVVAKVLNPGLSEAYCDGIFSSESFLPNGHLTVSAILTALDLCAEMYWRESGPLYLDVAELGSLAFITSLQLSCEPELYNCDIAKQPVKVVNELVLVGNTSFKTRVKLFLPEVNKPVAQKEMFTVLVDQNTRKPAAPPAWWRDKHLPYSRTGEKRIPPPPFDFSTWTGSKQQEDVYVLTMDVDANRHCHFTAFVRFCCEAYGRSQFRQFGHTSRGDPFRDVKSLVCAFKGEASLGDLLKVCFVQDVKDSDTYHFQIVNPQETVIFECCLTFFPQFHSKI</sequence>
<proteinExistence type="predicted"/>
<dbReference type="InterPro" id="IPR029069">
    <property type="entry name" value="HotDog_dom_sf"/>
</dbReference>
<accession>A0AAE0YF93</accession>
<evidence type="ECO:0000313" key="2">
    <source>
        <dbReference type="Proteomes" id="UP001283361"/>
    </source>
</evidence>
<dbReference type="PANTHER" id="PTHR34487:SF1">
    <property type="entry name" value="ACYL-ACP THIOESTERASE"/>
    <property type="match status" value="1"/>
</dbReference>